<sequence length="993" mass="112391">MAAPRVEEVIDFLFARGFSAAADALRDDVLSRCPTSQAAELDLDVGIALPPLKLSTPSLGGGDTARASADSSPSDTFVSLGSSPFELLNPYGVWSPARSRSDEESTDRQSDFGTARAYNNYWYDDQIGEYCDMFFIQTDSGQLHSEDKFIMSAEEKDQFEKKEMFDFGEDGHRHKHDHVGCKGSVDMYDCPFPIRDCCSGSKIDENEKVAEMIRSSSFAVYGRYQILDDQTERLDECGENEVCFKRIREQPDTIILEHDRFHDRSRVEGKECSESDITEEKLQALDHNVVNDSTCGSLGTAAGGKGAQVPVAGEMGAQGSARHDSWANVFMKTLKWLRNRLVFVLLVASLGDIRIGSLSFDTKEDWDKVLFASPYFAFGIPLFLKIMLRLAYARLLVDVSIFGEKIKTDAGRILVRTLAETLLKMRYVTITPNPQEEDVNRDIDEGKQLIHSLQLSCPCSLLALTVVEKTVPMAVEPPPTLKLEVAAPRDTVPHPQLAMETPLLSESSSVGSGPMMAVTGFSGRSYGIRSIYALTVALFNYRSDDAFHFLSSLKFACGAEYDPKIKNDSKGDSYNRNIFSVNKMDDGELQKECYSISPFEEEVYKQGAKSAHGDGDCRISNKELQEPEAVDLELKVDIGDELRLYNSHENELEIFDLRIIHRKNRTGFEESKEFPIVLKSVIAGRYYITEYLGSAAFSKVVQAHDLHTGMDVCLKIINNDKDFFDQSLDEIKLLKFVNRHDPSDEHHLLRLYDYFYYQEHLFIVTELLKANLYEFQKYNHESGGVEYYTLSRIQDIARQCLEALLYLHHLRIIHCDLKPENILLKSYSRCEIKIIDLGSSCFEMDNLCTYVQSRSYRAPEVILGLSYDQKIDIWSLGCILAELYTGDVLFPNDSVPMILARMIGILGPIDEEMLSLGLETNKYFTEKYDLYHTNEETDQVEYLIPESSSLSHQLLDSDAKFVDFLSCLLQINPRRRPTASEALEHEWLSISYH</sequence>
<dbReference type="PROSITE" id="PS50011">
    <property type="entry name" value="PROTEIN_KINASE_DOM"/>
    <property type="match status" value="1"/>
</dbReference>
<evidence type="ECO:0000256" key="2">
    <source>
        <dbReference type="ARBA" id="ARBA00022553"/>
    </source>
</evidence>
<keyword evidence="4" id="KW-0547">Nucleotide-binding</keyword>
<gene>
    <name evidence="8" type="ORF">ZIOFF_032345</name>
</gene>
<keyword evidence="3" id="KW-0808">Transferase</keyword>
<dbReference type="Proteomes" id="UP000734854">
    <property type="component" value="Unassembled WGS sequence"/>
</dbReference>
<evidence type="ECO:0000256" key="3">
    <source>
        <dbReference type="ARBA" id="ARBA00022679"/>
    </source>
</evidence>
<evidence type="ECO:0000256" key="5">
    <source>
        <dbReference type="ARBA" id="ARBA00022777"/>
    </source>
</evidence>
<dbReference type="InterPro" id="IPR000719">
    <property type="entry name" value="Prot_kinase_dom"/>
</dbReference>
<proteinExistence type="predicted"/>
<keyword evidence="1" id="KW-0723">Serine/threonine-protein kinase</keyword>
<dbReference type="GO" id="GO:0004674">
    <property type="term" value="F:protein serine/threonine kinase activity"/>
    <property type="evidence" value="ECO:0007669"/>
    <property type="project" value="UniProtKB-KW"/>
</dbReference>
<dbReference type="PROSITE" id="PS00108">
    <property type="entry name" value="PROTEIN_KINASE_ST"/>
    <property type="match status" value="1"/>
</dbReference>
<dbReference type="Gene3D" id="3.30.200.20">
    <property type="entry name" value="Phosphorylase Kinase, domain 1"/>
    <property type="match status" value="1"/>
</dbReference>
<name>A0A8J5GMM4_ZINOF</name>
<evidence type="ECO:0000313" key="8">
    <source>
        <dbReference type="EMBL" id="KAG6507010.1"/>
    </source>
</evidence>
<dbReference type="InterPro" id="IPR011009">
    <property type="entry name" value="Kinase-like_dom_sf"/>
</dbReference>
<dbReference type="Gene3D" id="1.10.510.10">
    <property type="entry name" value="Transferase(Phosphotransferase) domain 1"/>
    <property type="match status" value="1"/>
</dbReference>
<keyword evidence="2" id="KW-0597">Phosphoprotein</keyword>
<evidence type="ECO:0000256" key="6">
    <source>
        <dbReference type="ARBA" id="ARBA00022840"/>
    </source>
</evidence>
<evidence type="ECO:0000313" key="9">
    <source>
        <dbReference type="Proteomes" id="UP000734854"/>
    </source>
</evidence>
<accession>A0A8J5GMM4</accession>
<keyword evidence="5" id="KW-0418">Kinase</keyword>
<dbReference type="EMBL" id="JACMSC010000009">
    <property type="protein sequence ID" value="KAG6507010.1"/>
    <property type="molecule type" value="Genomic_DNA"/>
</dbReference>
<dbReference type="InterPro" id="IPR008271">
    <property type="entry name" value="Ser/Thr_kinase_AS"/>
</dbReference>
<dbReference type="PANTHER" id="PTHR24058">
    <property type="entry name" value="DUAL SPECIFICITY PROTEIN KINASE"/>
    <property type="match status" value="1"/>
</dbReference>
<dbReference type="AlphaFoldDB" id="A0A8J5GMM4"/>
<comment type="caution">
    <text evidence="8">The sequence shown here is derived from an EMBL/GenBank/DDBJ whole genome shotgun (WGS) entry which is preliminary data.</text>
</comment>
<dbReference type="CDD" id="cd14133">
    <property type="entry name" value="PKc_DYRK_like"/>
    <property type="match status" value="1"/>
</dbReference>
<dbReference type="FunFam" id="1.10.510.10:FF:000380">
    <property type="entry name" value="Serine/threonine-protein kinase ppk15"/>
    <property type="match status" value="1"/>
</dbReference>
<dbReference type="GO" id="GO:0005524">
    <property type="term" value="F:ATP binding"/>
    <property type="evidence" value="ECO:0007669"/>
    <property type="project" value="UniProtKB-KW"/>
</dbReference>
<dbReference type="SMART" id="SM00220">
    <property type="entry name" value="S_TKc"/>
    <property type="match status" value="1"/>
</dbReference>
<keyword evidence="9" id="KW-1185">Reference proteome</keyword>
<organism evidence="8 9">
    <name type="scientific">Zingiber officinale</name>
    <name type="common">Ginger</name>
    <name type="synonym">Amomum zingiber</name>
    <dbReference type="NCBI Taxonomy" id="94328"/>
    <lineage>
        <taxon>Eukaryota</taxon>
        <taxon>Viridiplantae</taxon>
        <taxon>Streptophyta</taxon>
        <taxon>Embryophyta</taxon>
        <taxon>Tracheophyta</taxon>
        <taxon>Spermatophyta</taxon>
        <taxon>Magnoliopsida</taxon>
        <taxon>Liliopsida</taxon>
        <taxon>Zingiberales</taxon>
        <taxon>Zingiberaceae</taxon>
        <taxon>Zingiber</taxon>
    </lineage>
</organism>
<keyword evidence="6" id="KW-0067">ATP-binding</keyword>
<dbReference type="FunFam" id="3.30.200.20:FF:000216">
    <property type="entry name" value="Putative serine/threonine-protein kinase dyrk2"/>
    <property type="match status" value="1"/>
</dbReference>
<evidence type="ECO:0000256" key="1">
    <source>
        <dbReference type="ARBA" id="ARBA00022527"/>
    </source>
</evidence>
<feature type="domain" description="Protein kinase" evidence="7">
    <location>
        <begin position="686"/>
        <end position="988"/>
    </location>
</feature>
<dbReference type="SUPFAM" id="SSF56112">
    <property type="entry name" value="Protein kinase-like (PK-like)"/>
    <property type="match status" value="1"/>
</dbReference>
<dbReference type="Pfam" id="PF00069">
    <property type="entry name" value="Pkinase"/>
    <property type="match status" value="1"/>
</dbReference>
<reference evidence="8 9" key="1">
    <citation type="submission" date="2020-08" db="EMBL/GenBank/DDBJ databases">
        <title>Plant Genome Project.</title>
        <authorList>
            <person name="Zhang R.-G."/>
        </authorList>
    </citation>
    <scope>NUCLEOTIDE SEQUENCE [LARGE SCALE GENOMIC DNA]</scope>
    <source>
        <tissue evidence="8">Rhizome</tissue>
    </source>
</reference>
<dbReference type="PANTHER" id="PTHR24058:SF113">
    <property type="entry name" value="HYPOTHETICAL SER-THR PROTEIN KINASE"/>
    <property type="match status" value="1"/>
</dbReference>
<evidence type="ECO:0000259" key="7">
    <source>
        <dbReference type="PROSITE" id="PS50011"/>
    </source>
</evidence>
<protein>
    <recommendedName>
        <fullName evidence="7">Protein kinase domain-containing protein</fullName>
    </recommendedName>
</protein>
<dbReference type="InterPro" id="IPR050494">
    <property type="entry name" value="Ser_Thr_dual-spec_kinase"/>
</dbReference>
<evidence type="ECO:0000256" key="4">
    <source>
        <dbReference type="ARBA" id="ARBA00022741"/>
    </source>
</evidence>